<keyword evidence="2" id="KW-1185">Reference proteome</keyword>
<dbReference type="AlphaFoldDB" id="A0A9P7DER4"/>
<comment type="caution">
    <text evidence="1">The sequence shown here is derived from an EMBL/GenBank/DDBJ whole genome shotgun (WGS) entry which is preliminary data.</text>
</comment>
<evidence type="ECO:0000313" key="2">
    <source>
        <dbReference type="Proteomes" id="UP000719766"/>
    </source>
</evidence>
<dbReference type="OrthoDB" id="2693377at2759"/>
<reference evidence="1" key="1">
    <citation type="journal article" date="2020" name="New Phytol.">
        <title>Comparative genomics reveals dynamic genome evolution in host specialist ectomycorrhizal fungi.</title>
        <authorList>
            <person name="Lofgren L.A."/>
            <person name="Nguyen N.H."/>
            <person name="Vilgalys R."/>
            <person name="Ruytinx J."/>
            <person name="Liao H.L."/>
            <person name="Branco S."/>
            <person name="Kuo A."/>
            <person name="LaButti K."/>
            <person name="Lipzen A."/>
            <person name="Andreopoulos W."/>
            <person name="Pangilinan J."/>
            <person name="Riley R."/>
            <person name="Hundley H."/>
            <person name="Na H."/>
            <person name="Barry K."/>
            <person name="Grigoriev I.V."/>
            <person name="Stajich J.E."/>
            <person name="Kennedy P.G."/>
        </authorList>
    </citation>
    <scope>NUCLEOTIDE SEQUENCE</scope>
    <source>
        <strain evidence="1">S12</strain>
    </source>
</reference>
<proteinExistence type="predicted"/>
<dbReference type="EMBL" id="JABBWE010000055">
    <property type="protein sequence ID" value="KAG1789901.1"/>
    <property type="molecule type" value="Genomic_DNA"/>
</dbReference>
<evidence type="ECO:0000313" key="1">
    <source>
        <dbReference type="EMBL" id="KAG1789901.1"/>
    </source>
</evidence>
<name>A0A9P7DER4_9AGAM</name>
<sequence length="117" mass="12323">MLDGPSTHILPVLLSLRKPPALACLALSLQAHNASPNYITTILQCVGHCDSIGYLLLSLPLQNHSLSAMIWPGTSSAVRVRHLAIDSLDATGASSLSAGDALALSAVWIEAFPEVKR</sequence>
<dbReference type="RefSeq" id="XP_041156920.1">
    <property type="nucleotide sequence ID" value="XM_041307140.1"/>
</dbReference>
<dbReference type="Proteomes" id="UP000719766">
    <property type="component" value="Unassembled WGS sequence"/>
</dbReference>
<gene>
    <name evidence="1" type="ORF">HD556DRAFT_1446689</name>
</gene>
<organism evidence="1 2">
    <name type="scientific">Suillus plorans</name>
    <dbReference type="NCBI Taxonomy" id="116603"/>
    <lineage>
        <taxon>Eukaryota</taxon>
        <taxon>Fungi</taxon>
        <taxon>Dikarya</taxon>
        <taxon>Basidiomycota</taxon>
        <taxon>Agaricomycotina</taxon>
        <taxon>Agaricomycetes</taxon>
        <taxon>Agaricomycetidae</taxon>
        <taxon>Boletales</taxon>
        <taxon>Suillineae</taxon>
        <taxon>Suillaceae</taxon>
        <taxon>Suillus</taxon>
    </lineage>
</organism>
<dbReference type="GeneID" id="64600904"/>
<accession>A0A9P7DER4</accession>
<protein>
    <submittedName>
        <fullName evidence="1">Uncharacterized protein</fullName>
    </submittedName>
</protein>